<feature type="region of interest" description="Disordered" evidence="1">
    <location>
        <begin position="19"/>
        <end position="85"/>
    </location>
</feature>
<evidence type="ECO:0000313" key="3">
    <source>
        <dbReference type="Proteomes" id="UP000615446"/>
    </source>
</evidence>
<comment type="caution">
    <text evidence="2">The sequence shown here is derived from an EMBL/GenBank/DDBJ whole genome shotgun (WGS) entry which is preliminary data.</text>
</comment>
<reference evidence="2" key="1">
    <citation type="submission" date="2019-10" db="EMBL/GenBank/DDBJ databases">
        <title>Conservation and host-specific expression of non-tandemly repeated heterogenous ribosome RNA gene in arbuscular mycorrhizal fungi.</title>
        <authorList>
            <person name="Maeda T."/>
            <person name="Kobayashi Y."/>
            <person name="Nakagawa T."/>
            <person name="Ezawa T."/>
            <person name="Yamaguchi K."/>
            <person name="Bino T."/>
            <person name="Nishimoto Y."/>
            <person name="Shigenobu S."/>
            <person name="Kawaguchi M."/>
        </authorList>
    </citation>
    <scope>NUCLEOTIDE SEQUENCE</scope>
    <source>
        <strain evidence="2">HR1</strain>
    </source>
</reference>
<protein>
    <submittedName>
        <fullName evidence="2">Zinc finger protein 728</fullName>
    </submittedName>
</protein>
<sequence length="358" mass="41441">MSRLLGSITGTIERLFGNLLPSWGGPASVPPKLPEPSEPPVPEEEPEADSEGDSDYETTDEGDTLDSESESETDSESEPEEDKILFQRIENPALKRLVENRRISDKCLCVDYLAIIPETYQYREDPLAMFENIEDQISDVYRRELARLEGIKTKIVLIVHMYQIVSHFALPKIWSKPQLGIINPQNTDNRCFEACLKAYLASEEARKEGRRARNLHDVSRLRQFDNVLDFFGINFSASLHDIDIFEENNPNYAVNVLYPTPAKNDKEQLSAKLDPLRISEYNYKRKHMVDLILFTEGEEDLRDRRNNNEIPPGLNTHYCLINGEQGWNSIMRNWNKYHGRKYFCRHCMIPPFTKLDLL</sequence>
<proteinExistence type="predicted"/>
<dbReference type="AlphaFoldDB" id="A0A8H3QDU1"/>
<dbReference type="Proteomes" id="UP000615446">
    <property type="component" value="Unassembled WGS sequence"/>
</dbReference>
<feature type="compositionally biased region" description="Pro residues" evidence="1">
    <location>
        <begin position="28"/>
        <end position="40"/>
    </location>
</feature>
<evidence type="ECO:0000256" key="1">
    <source>
        <dbReference type="SAM" id="MobiDB-lite"/>
    </source>
</evidence>
<name>A0A8H3QDU1_9GLOM</name>
<gene>
    <name evidence="2" type="ORF">RCL2_000441700</name>
</gene>
<evidence type="ECO:0000313" key="2">
    <source>
        <dbReference type="EMBL" id="GES77030.1"/>
    </source>
</evidence>
<dbReference type="OrthoDB" id="2421621at2759"/>
<organism evidence="2 3">
    <name type="scientific">Rhizophagus clarus</name>
    <dbReference type="NCBI Taxonomy" id="94130"/>
    <lineage>
        <taxon>Eukaryota</taxon>
        <taxon>Fungi</taxon>
        <taxon>Fungi incertae sedis</taxon>
        <taxon>Mucoromycota</taxon>
        <taxon>Glomeromycotina</taxon>
        <taxon>Glomeromycetes</taxon>
        <taxon>Glomerales</taxon>
        <taxon>Glomeraceae</taxon>
        <taxon>Rhizophagus</taxon>
    </lineage>
</organism>
<feature type="compositionally biased region" description="Acidic residues" evidence="1">
    <location>
        <begin position="41"/>
        <end position="81"/>
    </location>
</feature>
<accession>A0A8H3QDU1</accession>
<dbReference type="EMBL" id="BLAL01000028">
    <property type="protein sequence ID" value="GES77030.1"/>
    <property type="molecule type" value="Genomic_DNA"/>
</dbReference>